<reference evidence="2" key="1">
    <citation type="submission" date="2016-07" db="EMBL/GenBank/DDBJ databases">
        <title>De novo transcriptome assembly of four accessions of the metal hyperaccumulator plant Noccaea caerulescens.</title>
        <authorList>
            <person name="Blande D."/>
            <person name="Halimaa P."/>
            <person name="Tervahauta A.I."/>
            <person name="Aarts M.G."/>
            <person name="Karenlampi S.O."/>
        </authorList>
    </citation>
    <scope>NUCLEOTIDE SEQUENCE</scope>
</reference>
<evidence type="ECO:0000313" key="2">
    <source>
        <dbReference type="EMBL" id="JAU39098.1"/>
    </source>
</evidence>
<protein>
    <submittedName>
        <fullName evidence="2">Uncharacterized protein</fullName>
    </submittedName>
</protein>
<feature type="compositionally biased region" description="Gly residues" evidence="1">
    <location>
        <begin position="136"/>
        <end position="146"/>
    </location>
</feature>
<accession>A0A1J3F4M9</accession>
<dbReference type="EMBL" id="GEVK01013734">
    <property type="protein sequence ID" value="JAU39098.1"/>
    <property type="molecule type" value="Transcribed_RNA"/>
</dbReference>
<name>A0A1J3F4M9_NOCCA</name>
<feature type="compositionally biased region" description="Basic and acidic residues" evidence="1">
    <location>
        <begin position="67"/>
        <end position="83"/>
    </location>
</feature>
<dbReference type="AlphaFoldDB" id="A0A1J3F4M9"/>
<gene>
    <name evidence="2" type="ORF">LC_TR15550_c5_g1_i1_g.53460</name>
</gene>
<sequence>MVSPTCRLNHGFYTSECNFNLGEHERKVGVSKARAGCLEGQQRLQSERRFPSLPPTTQLRHVGRGGSVERRRDGEPKRRREGNLRTLGIARKELKPEATAGSRQRKSGSRNWGSIGEEDMTEATRRTEGKTRSEGRSGGSGERSRE</sequence>
<evidence type="ECO:0000256" key="1">
    <source>
        <dbReference type="SAM" id="MobiDB-lite"/>
    </source>
</evidence>
<feature type="region of interest" description="Disordered" evidence="1">
    <location>
        <begin position="41"/>
        <end position="146"/>
    </location>
</feature>
<feature type="compositionally biased region" description="Basic and acidic residues" evidence="1">
    <location>
        <begin position="122"/>
        <end position="135"/>
    </location>
</feature>
<proteinExistence type="predicted"/>
<organism evidence="2">
    <name type="scientific">Noccaea caerulescens</name>
    <name type="common">Alpine penny-cress</name>
    <name type="synonym">Thlaspi caerulescens</name>
    <dbReference type="NCBI Taxonomy" id="107243"/>
    <lineage>
        <taxon>Eukaryota</taxon>
        <taxon>Viridiplantae</taxon>
        <taxon>Streptophyta</taxon>
        <taxon>Embryophyta</taxon>
        <taxon>Tracheophyta</taxon>
        <taxon>Spermatophyta</taxon>
        <taxon>Magnoliopsida</taxon>
        <taxon>eudicotyledons</taxon>
        <taxon>Gunneridae</taxon>
        <taxon>Pentapetalae</taxon>
        <taxon>rosids</taxon>
        <taxon>malvids</taxon>
        <taxon>Brassicales</taxon>
        <taxon>Brassicaceae</taxon>
        <taxon>Coluteocarpeae</taxon>
        <taxon>Noccaea</taxon>
    </lineage>
</organism>